<keyword evidence="2" id="KW-0378">Hydrolase</keyword>
<dbReference type="GO" id="GO:0006637">
    <property type="term" value="P:acyl-CoA metabolic process"/>
    <property type="evidence" value="ECO:0007669"/>
    <property type="project" value="InterPro"/>
</dbReference>
<dbReference type="InterPro" id="IPR029069">
    <property type="entry name" value="HotDog_dom_sf"/>
</dbReference>
<evidence type="ECO:0008006" key="7">
    <source>
        <dbReference type="Google" id="ProtNLM"/>
    </source>
</evidence>
<accession>A0A177FHL5</accession>
<keyword evidence="6" id="KW-1185">Reference proteome</keyword>
<comment type="similarity">
    <text evidence="1">Belongs to the C/M/P thioester hydrolase family.</text>
</comment>
<dbReference type="PANTHER" id="PTHR11066">
    <property type="entry name" value="ACYL-COA THIOESTERASE"/>
    <property type="match status" value="1"/>
</dbReference>
<dbReference type="EMBL" id="LVKK01000014">
    <property type="protein sequence ID" value="OAG42679.1"/>
    <property type="molecule type" value="Genomic_DNA"/>
</dbReference>
<evidence type="ECO:0000313" key="5">
    <source>
        <dbReference type="EMBL" id="OAG42679.1"/>
    </source>
</evidence>
<dbReference type="GO" id="GO:0047617">
    <property type="term" value="F:fatty acyl-CoA hydrolase activity"/>
    <property type="evidence" value="ECO:0007669"/>
    <property type="project" value="InterPro"/>
</dbReference>
<feature type="domain" description="Acyl-CoA thioesterase-like C-terminal" evidence="4">
    <location>
        <begin position="204"/>
        <end position="316"/>
    </location>
</feature>
<name>A0A177FHL5_9EURO</name>
<dbReference type="CDD" id="cd03444">
    <property type="entry name" value="Thioesterase_II_repeat1"/>
    <property type="match status" value="1"/>
</dbReference>
<dbReference type="RefSeq" id="XP_022514631.1">
    <property type="nucleotide sequence ID" value="XM_022652937.1"/>
</dbReference>
<dbReference type="InterPro" id="IPR049449">
    <property type="entry name" value="TesB_ACOT8-like_N"/>
</dbReference>
<dbReference type="Proteomes" id="UP000077002">
    <property type="component" value="Unassembled WGS sequence"/>
</dbReference>
<evidence type="ECO:0000313" key="6">
    <source>
        <dbReference type="Proteomes" id="UP000077002"/>
    </source>
</evidence>
<comment type="caution">
    <text evidence="5">The sequence shown here is derived from an EMBL/GenBank/DDBJ whole genome shotgun (WGS) entry which is preliminary data.</text>
</comment>
<sequence>MPGQHKLPSSFTLLDAFASDEVDGYEVSRNLPRRSGNSAPIAYGGFALSLAVHSAYRKVPNGYHLHSASGCFLRAASTQEKLRCKVNELRRSNSFITHRVTVDQLKNGNYHACMEILMDFHKMEPSLLDYSAPPSRTYRNWRDCPTWDEIRAEWVEDGRTTSTQSHMFDTLFGLSKGLYECRPCPEGIASQNLNGMAKDTHTSQDGLHPTDKSSADWIRVHSQLQSEAEHMASLTFIMDAALSFLPLVHNHLFFEDVAACASLEFALRFFSPHININRWHLREAISHRAGAGRTYSESRVWDEEGNLVVSMSQQSICRVKTSTSRL</sequence>
<dbReference type="GO" id="GO:0009062">
    <property type="term" value="P:fatty acid catabolic process"/>
    <property type="evidence" value="ECO:0007669"/>
    <property type="project" value="TreeGrafter"/>
</dbReference>
<dbReference type="PANTHER" id="PTHR11066:SF35">
    <property type="entry name" value="ACYL-COA THIOESTERASE II"/>
    <property type="match status" value="1"/>
</dbReference>
<dbReference type="InterPro" id="IPR049450">
    <property type="entry name" value="ACOT8-like_C"/>
</dbReference>
<dbReference type="Pfam" id="PF20789">
    <property type="entry name" value="4HBT_3C"/>
    <property type="match status" value="1"/>
</dbReference>
<dbReference type="Pfam" id="PF13622">
    <property type="entry name" value="4HBT_3"/>
    <property type="match status" value="1"/>
</dbReference>
<reference evidence="5 6" key="1">
    <citation type="submission" date="2016-03" db="EMBL/GenBank/DDBJ databases">
        <title>Draft genome sequence of the Fonsecaea monophora CBS 269.37.</title>
        <authorList>
            <person name="Bombassaro A."/>
            <person name="Vinicius W.A."/>
            <person name="De Hoog S."/>
            <person name="Sun J."/>
            <person name="Souza E.M."/>
            <person name="Raittz R.T."/>
            <person name="Costa F."/>
            <person name="Leao A.C."/>
            <person name="Tadra-Sfeir M.Z."/>
            <person name="Baura V."/>
            <person name="Balsanelli E."/>
            <person name="Pedrosa F.O."/>
            <person name="Moreno L.F."/>
            <person name="Steffens M.B."/>
            <person name="Xi L."/>
            <person name="Bocca A.L."/>
            <person name="Felipe M.S."/>
            <person name="Teixeira M."/>
            <person name="Telles Filho F.Q."/>
            <person name="Azevedo C.M."/>
            <person name="Gomes R."/>
            <person name="Vicente V.A."/>
        </authorList>
    </citation>
    <scope>NUCLEOTIDE SEQUENCE [LARGE SCALE GENOMIC DNA]</scope>
    <source>
        <strain evidence="5 6">CBS 269.37</strain>
    </source>
</reference>
<protein>
    <recommendedName>
        <fullName evidence="7">Acyl-CoA thioesterase II</fullName>
    </recommendedName>
</protein>
<evidence type="ECO:0000259" key="3">
    <source>
        <dbReference type="Pfam" id="PF13622"/>
    </source>
</evidence>
<evidence type="ECO:0000256" key="2">
    <source>
        <dbReference type="ARBA" id="ARBA00022801"/>
    </source>
</evidence>
<dbReference type="Gene3D" id="2.40.160.210">
    <property type="entry name" value="Acyl-CoA thioesterase, double hotdog domain"/>
    <property type="match status" value="1"/>
</dbReference>
<dbReference type="GO" id="GO:0005782">
    <property type="term" value="C:peroxisomal matrix"/>
    <property type="evidence" value="ECO:0007669"/>
    <property type="project" value="UniProtKB-SubCell"/>
</dbReference>
<dbReference type="GeneID" id="34598134"/>
<feature type="domain" description="Acyl-CoA thioesterase-like N-terminal HotDog" evidence="3">
    <location>
        <begin position="35"/>
        <end position="120"/>
    </location>
</feature>
<dbReference type="OrthoDB" id="68328at2759"/>
<proteinExistence type="inferred from homology"/>
<dbReference type="AlphaFoldDB" id="A0A177FHL5"/>
<dbReference type="SUPFAM" id="SSF54637">
    <property type="entry name" value="Thioesterase/thiol ester dehydrase-isomerase"/>
    <property type="match status" value="2"/>
</dbReference>
<evidence type="ECO:0000259" key="4">
    <source>
        <dbReference type="Pfam" id="PF20789"/>
    </source>
</evidence>
<gene>
    <name evidence="5" type="ORF">AYO21_02962</name>
</gene>
<organism evidence="5 6">
    <name type="scientific">Fonsecaea monophora</name>
    <dbReference type="NCBI Taxonomy" id="254056"/>
    <lineage>
        <taxon>Eukaryota</taxon>
        <taxon>Fungi</taxon>
        <taxon>Dikarya</taxon>
        <taxon>Ascomycota</taxon>
        <taxon>Pezizomycotina</taxon>
        <taxon>Eurotiomycetes</taxon>
        <taxon>Chaetothyriomycetidae</taxon>
        <taxon>Chaetothyriales</taxon>
        <taxon>Herpotrichiellaceae</taxon>
        <taxon>Fonsecaea</taxon>
    </lineage>
</organism>
<dbReference type="InterPro" id="IPR042171">
    <property type="entry name" value="Acyl-CoA_hotdog"/>
</dbReference>
<dbReference type="InterPro" id="IPR003703">
    <property type="entry name" value="Acyl_CoA_thio"/>
</dbReference>
<evidence type="ECO:0000256" key="1">
    <source>
        <dbReference type="ARBA" id="ARBA00006538"/>
    </source>
</evidence>